<dbReference type="PROSITE" id="PS51273">
    <property type="entry name" value="GATASE_TYPE_1"/>
    <property type="match status" value="1"/>
</dbReference>
<dbReference type="GeneID" id="87106738"/>
<keyword evidence="4" id="KW-1185">Reference proteome</keyword>
<dbReference type="Pfam" id="PF00117">
    <property type="entry name" value="GATase"/>
    <property type="match status" value="1"/>
</dbReference>
<dbReference type="InterPro" id="IPR029062">
    <property type="entry name" value="Class_I_gatase-like"/>
</dbReference>
<reference evidence="3 4" key="1">
    <citation type="journal article" date="2012" name="Genome Biol. Evol.">
        <title>Genome Sequence of the Mesophilic Thermotogales Bacterium Mesotoga prima MesG1.Ag.4.2 Reveals the Largest Thermotogales Genome To Date.</title>
        <authorList>
            <person name="Zhaxybayeva O."/>
            <person name="Swithers K.S."/>
            <person name="Foght J."/>
            <person name="Green A.G."/>
            <person name="Bruce D."/>
            <person name="Detter C."/>
            <person name="Han S."/>
            <person name="Teshima H."/>
            <person name="Han J."/>
            <person name="Woyke T."/>
            <person name="Pitluck S."/>
            <person name="Nolan M."/>
            <person name="Ivanova N."/>
            <person name="Pati A."/>
            <person name="Land M.L."/>
            <person name="Dlutek M."/>
            <person name="Doolittle W.F."/>
            <person name="Noll K.M."/>
            <person name="Nesbo C.L."/>
        </authorList>
    </citation>
    <scope>NUCLEOTIDE SEQUENCE [LARGE SCALE GENOMIC DNA]</scope>
    <source>
        <strain evidence="4">mesG1.Ag.4.2</strain>
    </source>
</reference>
<evidence type="ECO:0000313" key="3">
    <source>
        <dbReference type="EMBL" id="AFK06615.1"/>
    </source>
</evidence>
<dbReference type="HOGENOM" id="CLU_098255_0_0_0"/>
<proteinExistence type="predicted"/>
<dbReference type="PANTHER" id="PTHR42695">
    <property type="entry name" value="GLUTAMINE AMIDOTRANSFERASE YLR126C-RELATED"/>
    <property type="match status" value="1"/>
</dbReference>
<dbReference type="InterPro" id="IPR017926">
    <property type="entry name" value="GATASE"/>
</dbReference>
<dbReference type="Proteomes" id="UP000002881">
    <property type="component" value="Chromosome"/>
</dbReference>
<dbReference type="InterPro" id="IPR044992">
    <property type="entry name" value="ChyE-like"/>
</dbReference>
<evidence type="ECO:0000313" key="4">
    <source>
        <dbReference type="Proteomes" id="UP000002881"/>
    </source>
</evidence>
<dbReference type="RefSeq" id="WP_006492612.1">
    <property type="nucleotide sequence ID" value="NC_017934.1"/>
</dbReference>
<dbReference type="GO" id="GO:0005829">
    <property type="term" value="C:cytosol"/>
    <property type="evidence" value="ECO:0007669"/>
    <property type="project" value="TreeGrafter"/>
</dbReference>
<dbReference type="Gene3D" id="3.40.50.880">
    <property type="match status" value="1"/>
</dbReference>
<dbReference type="SUPFAM" id="SSF52317">
    <property type="entry name" value="Class I glutamine amidotransferase-like"/>
    <property type="match status" value="1"/>
</dbReference>
<dbReference type="eggNOG" id="COG0518">
    <property type="taxonomic scope" value="Bacteria"/>
</dbReference>
<sequence length="247" mass="28013" precursor="true">MKEKTVIQKVGAAIMFLLAICFPASFVSASENCGPVALFLNDPAYETKLSPIERSLAEQGIEYRIYNIFNDELPQDENLYSAVIIAGGDSMRNYIDWNNRIYQGGEIILRGEVPILGICLGHQIISRVFGSVLYYSEERRWHEITFVKQDEIFDGFEDGLLVWENHSYAVASLPEEFEILAKGNVTPLQMMKHKDKPIYGVQFHPETQGRFLSNPPGWKLIMNFAKIAGVTMSDPPLPKDGRKVFPY</sequence>
<evidence type="ECO:0000259" key="2">
    <source>
        <dbReference type="Pfam" id="PF00117"/>
    </source>
</evidence>
<dbReference type="STRING" id="660470.Theba_0905"/>
<gene>
    <name evidence="3" type="ORF">Theba_0905</name>
</gene>
<dbReference type="KEGG" id="mpg:Theba_0905"/>
<dbReference type="PRINTS" id="PR00097">
    <property type="entry name" value="ANTSNTHASEII"/>
</dbReference>
<dbReference type="PRINTS" id="PR00096">
    <property type="entry name" value="GATASE"/>
</dbReference>
<accession>I2F3W2</accession>
<dbReference type="EMBL" id="CP003532">
    <property type="protein sequence ID" value="AFK06615.1"/>
    <property type="molecule type" value="Genomic_DNA"/>
</dbReference>
<feature type="signal peptide" evidence="1">
    <location>
        <begin position="1"/>
        <end position="29"/>
    </location>
</feature>
<dbReference type="AlphaFoldDB" id="I2F3W2"/>
<feature type="chain" id="PRO_5003658626" evidence="1">
    <location>
        <begin position="30"/>
        <end position="247"/>
    </location>
</feature>
<name>I2F3W2_9BACT</name>
<evidence type="ECO:0000256" key="1">
    <source>
        <dbReference type="SAM" id="SignalP"/>
    </source>
</evidence>
<dbReference type="PANTHER" id="PTHR42695:SF5">
    <property type="entry name" value="GLUTAMINE AMIDOTRANSFERASE YLR126C-RELATED"/>
    <property type="match status" value="1"/>
</dbReference>
<organism evidence="3 4">
    <name type="scientific">Mesotoga prima MesG1.Ag.4.2</name>
    <dbReference type="NCBI Taxonomy" id="660470"/>
    <lineage>
        <taxon>Bacteria</taxon>
        <taxon>Thermotogati</taxon>
        <taxon>Thermotogota</taxon>
        <taxon>Thermotogae</taxon>
        <taxon>Kosmotogales</taxon>
        <taxon>Kosmotogaceae</taxon>
        <taxon>Mesotoga</taxon>
    </lineage>
</organism>
<protein>
    <submittedName>
        <fullName evidence="3">GMP synthase family protein</fullName>
    </submittedName>
</protein>
<keyword evidence="1" id="KW-0732">Signal</keyword>
<feature type="domain" description="Glutamine amidotransferase" evidence="2">
    <location>
        <begin position="52"/>
        <end position="209"/>
    </location>
</feature>